<comment type="caution">
    <text evidence="1">The sequence shown here is derived from an EMBL/GenBank/DDBJ whole genome shotgun (WGS) entry which is preliminary data.</text>
</comment>
<sequence length="183" mass="19826">MATVLILRAPDELWFVPFSSATGEGAVALPVAPGEFERLGEWLTTARVGAVTSVLDVNDAPIASVHVSPRGVRVHATVNGEVKRAVVRNAHLAVMLMRLFDARRLKAQFLPCGSVVIDDRTFTPAELDGLADALVGPHAGFVTKEVRHAALSDAENARQVRVLARVARWYAAWERDAARVRGE</sequence>
<name>A0A318S3J0_9DEIO</name>
<accession>A0A318S3J0</accession>
<dbReference type="Proteomes" id="UP000248326">
    <property type="component" value="Unassembled WGS sequence"/>
</dbReference>
<dbReference type="EMBL" id="QJSX01000016">
    <property type="protein sequence ID" value="PYE51017.1"/>
    <property type="molecule type" value="Genomic_DNA"/>
</dbReference>
<proteinExistence type="predicted"/>
<protein>
    <submittedName>
        <fullName evidence="1">Uncharacterized protein</fullName>
    </submittedName>
</protein>
<evidence type="ECO:0000313" key="2">
    <source>
        <dbReference type="Proteomes" id="UP000248326"/>
    </source>
</evidence>
<organism evidence="1 2">
    <name type="scientific">Deinococcus yavapaiensis KR-236</name>
    <dbReference type="NCBI Taxonomy" id="694435"/>
    <lineage>
        <taxon>Bacteria</taxon>
        <taxon>Thermotogati</taxon>
        <taxon>Deinococcota</taxon>
        <taxon>Deinococci</taxon>
        <taxon>Deinococcales</taxon>
        <taxon>Deinococcaceae</taxon>
        <taxon>Deinococcus</taxon>
    </lineage>
</organism>
<gene>
    <name evidence="1" type="ORF">DES52_11684</name>
</gene>
<dbReference type="AlphaFoldDB" id="A0A318S3J0"/>
<evidence type="ECO:0000313" key="1">
    <source>
        <dbReference type="EMBL" id="PYE51017.1"/>
    </source>
</evidence>
<reference evidence="1 2" key="1">
    <citation type="submission" date="2018-06" db="EMBL/GenBank/DDBJ databases">
        <title>Genomic Encyclopedia of Type Strains, Phase IV (KMG-IV): sequencing the most valuable type-strain genomes for metagenomic binning, comparative biology and taxonomic classification.</title>
        <authorList>
            <person name="Goeker M."/>
        </authorList>
    </citation>
    <scope>NUCLEOTIDE SEQUENCE [LARGE SCALE GENOMIC DNA]</scope>
    <source>
        <strain evidence="1 2">DSM 18048</strain>
    </source>
</reference>
<keyword evidence="2" id="KW-1185">Reference proteome</keyword>